<keyword evidence="14" id="KW-1185">Reference proteome</keyword>
<feature type="domain" description="Response regulatory" evidence="10">
    <location>
        <begin position="2"/>
        <end position="122"/>
    </location>
</feature>
<feature type="DNA-binding region" description="OmpR/PhoB-type" evidence="9">
    <location>
        <begin position="130"/>
        <end position="224"/>
    </location>
</feature>
<dbReference type="EMBL" id="CYSC01000024">
    <property type="protein sequence ID" value="CUH71673.1"/>
    <property type="molecule type" value="Genomic_DNA"/>
</dbReference>
<dbReference type="EMBL" id="CYSB01000024">
    <property type="protein sequence ID" value="CUH65133.1"/>
    <property type="molecule type" value="Genomic_DNA"/>
</dbReference>
<dbReference type="InterPro" id="IPR039420">
    <property type="entry name" value="WalR-like"/>
</dbReference>
<dbReference type="InterPro" id="IPR036388">
    <property type="entry name" value="WH-like_DNA-bd_sf"/>
</dbReference>
<evidence type="ECO:0000259" key="11">
    <source>
        <dbReference type="PROSITE" id="PS51755"/>
    </source>
</evidence>
<dbReference type="SUPFAM" id="SSF52172">
    <property type="entry name" value="CheY-like"/>
    <property type="match status" value="1"/>
</dbReference>
<keyword evidence="5" id="KW-0805">Transcription regulation</keyword>
<dbReference type="Gene3D" id="6.10.250.690">
    <property type="match status" value="1"/>
</dbReference>
<dbReference type="SMART" id="SM00862">
    <property type="entry name" value="Trans_reg_C"/>
    <property type="match status" value="1"/>
</dbReference>
<evidence type="ECO:0000256" key="9">
    <source>
        <dbReference type="PROSITE-ProRule" id="PRU01091"/>
    </source>
</evidence>
<dbReference type="SUPFAM" id="SSF46894">
    <property type="entry name" value="C-terminal effector domain of the bipartite response regulators"/>
    <property type="match status" value="1"/>
</dbReference>
<dbReference type="FunFam" id="3.40.50.2300:FF:000002">
    <property type="entry name" value="DNA-binding response regulator PhoP"/>
    <property type="match status" value="1"/>
</dbReference>
<evidence type="ECO:0000256" key="4">
    <source>
        <dbReference type="ARBA" id="ARBA00023012"/>
    </source>
</evidence>
<evidence type="ECO:0000256" key="1">
    <source>
        <dbReference type="ARBA" id="ARBA00004496"/>
    </source>
</evidence>
<proteinExistence type="predicted"/>
<dbReference type="RefSeq" id="WP_058242979.1">
    <property type="nucleotide sequence ID" value="NZ_CYSB01000024.1"/>
</dbReference>
<evidence type="ECO:0000256" key="8">
    <source>
        <dbReference type="PROSITE-ProRule" id="PRU00169"/>
    </source>
</evidence>
<dbReference type="PROSITE" id="PS50110">
    <property type="entry name" value="RESPONSE_REGULATORY"/>
    <property type="match status" value="1"/>
</dbReference>
<dbReference type="Proteomes" id="UP000051887">
    <property type="component" value="Unassembled WGS sequence"/>
</dbReference>
<feature type="domain" description="OmpR/PhoB-type" evidence="11">
    <location>
        <begin position="130"/>
        <end position="224"/>
    </location>
</feature>
<protein>
    <submittedName>
        <fullName evidence="13">Transcriptional regulatory protein QseB</fullName>
    </submittedName>
</protein>
<dbReference type="GO" id="GO:0006355">
    <property type="term" value="P:regulation of DNA-templated transcription"/>
    <property type="evidence" value="ECO:0007669"/>
    <property type="project" value="InterPro"/>
</dbReference>
<evidence type="ECO:0000313" key="15">
    <source>
        <dbReference type="Proteomes" id="UP000051887"/>
    </source>
</evidence>
<dbReference type="Pfam" id="PF00072">
    <property type="entry name" value="Response_reg"/>
    <property type="match status" value="1"/>
</dbReference>
<evidence type="ECO:0000313" key="14">
    <source>
        <dbReference type="Proteomes" id="UP000051086"/>
    </source>
</evidence>
<dbReference type="InterPro" id="IPR001789">
    <property type="entry name" value="Sig_transdc_resp-reg_receiver"/>
</dbReference>
<keyword evidence="4" id="KW-0902">Two-component regulatory system</keyword>
<dbReference type="Gene3D" id="1.10.10.10">
    <property type="entry name" value="Winged helix-like DNA-binding domain superfamily/Winged helix DNA-binding domain"/>
    <property type="match status" value="1"/>
</dbReference>
<sequence length="224" mass="24819">MRVLLVEDDALIADAIEVTLRREGFHVDWVADGLSAEEALASSAFDLVLLDLGLPGQDGITLLRWLRGQGGHNAQGKQIPVIILTAREAVENRIEGLDLGADDYMVKPFDMQELMARARAMIRRANGRAVPALEIGDIILDPAARTLRKDNTLIDLPPLAFQVLQVLLERRGRVVSKDDLAQVLYGWDDGAESNTVEVYISQIRRRLGTDLIRTIRGIGYVIDQ</sequence>
<dbReference type="GO" id="GO:0000156">
    <property type="term" value="F:phosphorelay response regulator activity"/>
    <property type="evidence" value="ECO:0007669"/>
    <property type="project" value="TreeGrafter"/>
</dbReference>
<dbReference type="PROSITE" id="PS51755">
    <property type="entry name" value="OMPR_PHOB"/>
    <property type="match status" value="1"/>
</dbReference>
<dbReference type="CDD" id="cd00383">
    <property type="entry name" value="trans_reg_C"/>
    <property type="match status" value="1"/>
</dbReference>
<feature type="modified residue" description="4-aspartylphosphate" evidence="8">
    <location>
        <position position="51"/>
    </location>
</feature>
<keyword evidence="2" id="KW-0963">Cytoplasm</keyword>
<dbReference type="SMART" id="SM00448">
    <property type="entry name" value="REC"/>
    <property type="match status" value="1"/>
</dbReference>
<reference evidence="12 14" key="1">
    <citation type="submission" date="2015-09" db="EMBL/GenBank/DDBJ databases">
        <authorList>
            <person name="Rodrigo-Torres L."/>
            <person name="Arahal D.R."/>
        </authorList>
    </citation>
    <scope>NUCLEOTIDE SEQUENCE [LARGE SCALE GENOMIC DNA]</scope>
    <source>
        <strain evidence="12 14">CECT 5118</strain>
    </source>
</reference>
<dbReference type="PANTHER" id="PTHR48111:SF35">
    <property type="entry name" value="TRANSCRIPTIONAL REGULATORY PROTEIN QSEB"/>
    <property type="match status" value="1"/>
</dbReference>
<dbReference type="GO" id="GO:0000976">
    <property type="term" value="F:transcription cis-regulatory region binding"/>
    <property type="evidence" value="ECO:0007669"/>
    <property type="project" value="TreeGrafter"/>
</dbReference>
<dbReference type="Gene3D" id="3.40.50.2300">
    <property type="match status" value="1"/>
</dbReference>
<evidence type="ECO:0000259" key="10">
    <source>
        <dbReference type="PROSITE" id="PS50110"/>
    </source>
</evidence>
<dbReference type="Pfam" id="PF00486">
    <property type="entry name" value="Trans_reg_C"/>
    <property type="match status" value="1"/>
</dbReference>
<accession>A0A0P1FAI6</accession>
<dbReference type="AlphaFoldDB" id="A0A0P1FAI6"/>
<dbReference type="GO" id="GO:0032993">
    <property type="term" value="C:protein-DNA complex"/>
    <property type="evidence" value="ECO:0007669"/>
    <property type="project" value="TreeGrafter"/>
</dbReference>
<evidence type="ECO:0000256" key="3">
    <source>
        <dbReference type="ARBA" id="ARBA00022553"/>
    </source>
</evidence>
<dbReference type="InterPro" id="IPR001867">
    <property type="entry name" value="OmpR/PhoB-type_DNA-bd"/>
</dbReference>
<comment type="subcellular location">
    <subcellularLocation>
        <location evidence="1">Cytoplasm</location>
    </subcellularLocation>
</comment>
<dbReference type="OrthoDB" id="9802426at2"/>
<dbReference type="InterPro" id="IPR011006">
    <property type="entry name" value="CheY-like_superfamily"/>
</dbReference>
<organism evidence="13 15">
    <name type="scientific">Thalassovita autumnalis</name>
    <dbReference type="NCBI Taxonomy" id="2072972"/>
    <lineage>
        <taxon>Bacteria</taxon>
        <taxon>Pseudomonadati</taxon>
        <taxon>Pseudomonadota</taxon>
        <taxon>Alphaproteobacteria</taxon>
        <taxon>Rhodobacterales</taxon>
        <taxon>Roseobacteraceae</taxon>
        <taxon>Thalassovita</taxon>
    </lineage>
</organism>
<evidence type="ECO:0000313" key="13">
    <source>
        <dbReference type="EMBL" id="CUH71673.1"/>
    </source>
</evidence>
<dbReference type="Proteomes" id="UP000051086">
    <property type="component" value="Unassembled WGS sequence"/>
</dbReference>
<keyword evidence="7" id="KW-0804">Transcription</keyword>
<keyword evidence="3 8" id="KW-0597">Phosphoprotein</keyword>
<dbReference type="InterPro" id="IPR016032">
    <property type="entry name" value="Sig_transdc_resp-reg_C-effctor"/>
</dbReference>
<evidence type="ECO:0000256" key="6">
    <source>
        <dbReference type="ARBA" id="ARBA00023125"/>
    </source>
</evidence>
<name>A0A0P1FAI6_9RHOB</name>
<evidence type="ECO:0000256" key="2">
    <source>
        <dbReference type="ARBA" id="ARBA00022490"/>
    </source>
</evidence>
<keyword evidence="6 9" id="KW-0238">DNA-binding</keyword>
<evidence type="ECO:0000313" key="12">
    <source>
        <dbReference type="EMBL" id="CUH65133.1"/>
    </source>
</evidence>
<reference evidence="13 15" key="2">
    <citation type="submission" date="2015-09" db="EMBL/GenBank/DDBJ databases">
        <authorList>
            <consortium name="Swine Surveillance"/>
        </authorList>
    </citation>
    <scope>NUCLEOTIDE SEQUENCE [LARGE SCALE GENOMIC DNA]</scope>
    <source>
        <strain evidence="13 15">5120</strain>
    </source>
</reference>
<evidence type="ECO:0000256" key="7">
    <source>
        <dbReference type="ARBA" id="ARBA00023163"/>
    </source>
</evidence>
<gene>
    <name evidence="13" type="primary">qseB</name>
    <name evidence="12" type="ORF">TL5118_01181</name>
    <name evidence="13" type="ORF">TL5120_01463</name>
</gene>
<dbReference type="PANTHER" id="PTHR48111">
    <property type="entry name" value="REGULATOR OF RPOS"/>
    <property type="match status" value="1"/>
</dbReference>
<dbReference type="GO" id="GO:0005829">
    <property type="term" value="C:cytosol"/>
    <property type="evidence" value="ECO:0007669"/>
    <property type="project" value="TreeGrafter"/>
</dbReference>
<dbReference type="CDD" id="cd17624">
    <property type="entry name" value="REC_OmpR_PmrA-like"/>
    <property type="match status" value="1"/>
</dbReference>
<evidence type="ECO:0000256" key="5">
    <source>
        <dbReference type="ARBA" id="ARBA00023015"/>
    </source>
</evidence>